<dbReference type="CDD" id="cd06261">
    <property type="entry name" value="TM_PBP2"/>
    <property type="match status" value="1"/>
</dbReference>
<keyword evidence="4 7" id="KW-0812">Transmembrane</keyword>
<evidence type="ECO:0000313" key="10">
    <source>
        <dbReference type="Proteomes" id="UP000525652"/>
    </source>
</evidence>
<dbReference type="PANTHER" id="PTHR43163">
    <property type="entry name" value="DIPEPTIDE TRANSPORT SYSTEM PERMEASE PROTEIN DPPB-RELATED"/>
    <property type="match status" value="1"/>
</dbReference>
<dbReference type="Pfam" id="PF19300">
    <property type="entry name" value="BPD_transp_1_N"/>
    <property type="match status" value="1"/>
</dbReference>
<evidence type="ECO:0000259" key="8">
    <source>
        <dbReference type="PROSITE" id="PS50928"/>
    </source>
</evidence>
<reference evidence="9 10" key="1">
    <citation type="submission" date="2020-07" db="EMBL/GenBank/DDBJ databases">
        <authorList>
            <person name="Feng X."/>
        </authorList>
    </citation>
    <scope>NUCLEOTIDE SEQUENCE [LARGE SCALE GENOMIC DNA]</scope>
    <source>
        <strain evidence="9 10">JCM14086</strain>
    </source>
</reference>
<keyword evidence="3" id="KW-1003">Cell membrane</keyword>
<dbReference type="GO" id="GO:0055085">
    <property type="term" value="P:transmembrane transport"/>
    <property type="evidence" value="ECO:0007669"/>
    <property type="project" value="InterPro"/>
</dbReference>
<keyword evidence="10" id="KW-1185">Reference proteome</keyword>
<dbReference type="Pfam" id="PF00528">
    <property type="entry name" value="BPD_transp_1"/>
    <property type="match status" value="1"/>
</dbReference>
<dbReference type="InterPro" id="IPR045621">
    <property type="entry name" value="BPD_transp_1_N"/>
</dbReference>
<sequence length="318" mass="34681">MLRFFVRRLLISIPILFAVATLTFFLVRAAPGDPFADEKKIPESSREEIVAFYGLDLPLWHQYLRFLGNIARLDPGYSYSHPGYSVTEIIGNHFPITLAYAVPGFLLALAIGIPLGSTAAIRHGKFGDWAASGFAMVGICLPTFVIGPLLALLFGGVLGILPSVGWMSAAQFTEGFSPWSFVVLPALTLAILYAAFVTRLSRSGLIETLRSDFIRTARAKGLPGRRILWRHALPVSLLPVINFLGPALAGMLTGSFVVETIFNIPGLGQFFIEAAINRDYPLLLGLVVFYAALILLLNLLVDLLQAALNPRIRETLGQ</sequence>
<evidence type="ECO:0000256" key="1">
    <source>
        <dbReference type="ARBA" id="ARBA00004651"/>
    </source>
</evidence>
<keyword evidence="6 7" id="KW-0472">Membrane</keyword>
<name>A0A7X1E5Z9_9BACT</name>
<accession>A0A7X1E5Z9</accession>
<feature type="transmembrane region" description="Helical" evidence="7">
    <location>
        <begin position="235"/>
        <end position="262"/>
    </location>
</feature>
<organism evidence="9 10">
    <name type="scientific">Puniceicoccus vermicola</name>
    <dbReference type="NCBI Taxonomy" id="388746"/>
    <lineage>
        <taxon>Bacteria</taxon>
        <taxon>Pseudomonadati</taxon>
        <taxon>Verrucomicrobiota</taxon>
        <taxon>Opitutia</taxon>
        <taxon>Puniceicoccales</taxon>
        <taxon>Puniceicoccaceae</taxon>
        <taxon>Puniceicoccus</taxon>
    </lineage>
</organism>
<feature type="transmembrane region" description="Helical" evidence="7">
    <location>
        <begin position="133"/>
        <end position="161"/>
    </location>
</feature>
<dbReference type="AlphaFoldDB" id="A0A7X1E5Z9"/>
<feature type="domain" description="ABC transmembrane type-1" evidence="8">
    <location>
        <begin position="94"/>
        <end position="305"/>
    </location>
</feature>
<dbReference type="EMBL" id="JACHVA010000139">
    <property type="protein sequence ID" value="MBC2604175.1"/>
    <property type="molecule type" value="Genomic_DNA"/>
</dbReference>
<evidence type="ECO:0000256" key="5">
    <source>
        <dbReference type="ARBA" id="ARBA00022989"/>
    </source>
</evidence>
<keyword evidence="5 7" id="KW-1133">Transmembrane helix</keyword>
<proteinExistence type="inferred from homology"/>
<feature type="transmembrane region" description="Helical" evidence="7">
    <location>
        <begin position="282"/>
        <end position="304"/>
    </location>
</feature>
<dbReference type="SUPFAM" id="SSF161098">
    <property type="entry name" value="MetI-like"/>
    <property type="match status" value="1"/>
</dbReference>
<evidence type="ECO:0000256" key="4">
    <source>
        <dbReference type="ARBA" id="ARBA00022692"/>
    </source>
</evidence>
<evidence type="ECO:0000256" key="3">
    <source>
        <dbReference type="ARBA" id="ARBA00022475"/>
    </source>
</evidence>
<feature type="transmembrane region" description="Helical" evidence="7">
    <location>
        <begin position="181"/>
        <end position="200"/>
    </location>
</feature>
<comment type="subcellular location">
    <subcellularLocation>
        <location evidence="1 7">Cell membrane</location>
        <topology evidence="1 7">Multi-pass membrane protein</topology>
    </subcellularLocation>
</comment>
<comment type="similarity">
    <text evidence="7">Belongs to the binding-protein-dependent transport system permease family.</text>
</comment>
<evidence type="ECO:0000313" key="9">
    <source>
        <dbReference type="EMBL" id="MBC2604175.1"/>
    </source>
</evidence>
<dbReference type="RefSeq" id="WP_185694787.1">
    <property type="nucleotide sequence ID" value="NZ_JACHVA010000139.1"/>
</dbReference>
<dbReference type="Proteomes" id="UP000525652">
    <property type="component" value="Unassembled WGS sequence"/>
</dbReference>
<comment type="caution">
    <text evidence="9">The sequence shown here is derived from an EMBL/GenBank/DDBJ whole genome shotgun (WGS) entry which is preliminary data.</text>
</comment>
<dbReference type="PROSITE" id="PS50928">
    <property type="entry name" value="ABC_TM1"/>
    <property type="match status" value="1"/>
</dbReference>
<dbReference type="GO" id="GO:0005886">
    <property type="term" value="C:plasma membrane"/>
    <property type="evidence" value="ECO:0007669"/>
    <property type="project" value="UniProtKB-SubCell"/>
</dbReference>
<evidence type="ECO:0000256" key="6">
    <source>
        <dbReference type="ARBA" id="ARBA00023136"/>
    </source>
</evidence>
<feature type="transmembrane region" description="Helical" evidence="7">
    <location>
        <begin position="98"/>
        <end position="121"/>
    </location>
</feature>
<dbReference type="InterPro" id="IPR000515">
    <property type="entry name" value="MetI-like"/>
</dbReference>
<dbReference type="PANTHER" id="PTHR43163:SF7">
    <property type="entry name" value="DIPEPTIDE-TRANSPORT INTEGRAL MEMBRANE PROTEIN ABC TRANSPORTER DPPB-RELATED"/>
    <property type="match status" value="1"/>
</dbReference>
<protein>
    <submittedName>
        <fullName evidence="9">ABC transporter permease</fullName>
    </submittedName>
</protein>
<evidence type="ECO:0000256" key="2">
    <source>
        <dbReference type="ARBA" id="ARBA00022448"/>
    </source>
</evidence>
<evidence type="ECO:0000256" key="7">
    <source>
        <dbReference type="RuleBase" id="RU363032"/>
    </source>
</evidence>
<gene>
    <name evidence="9" type="ORF">H5P30_20520</name>
</gene>
<dbReference type="InterPro" id="IPR035906">
    <property type="entry name" value="MetI-like_sf"/>
</dbReference>
<dbReference type="Gene3D" id="1.10.3720.10">
    <property type="entry name" value="MetI-like"/>
    <property type="match status" value="1"/>
</dbReference>
<keyword evidence="2 7" id="KW-0813">Transport</keyword>